<dbReference type="Pfam" id="PF08664">
    <property type="entry name" value="YcbB"/>
    <property type="match status" value="1"/>
</dbReference>
<sequence>MPLSFCIVDDDRSARRMLQHIIEDSGLGEVTGTAEGGQEGVRLILEESPDIVLMDLLMPDQDGIETIRSLQAQGCKSKFVMISQIENQDMVGRAYESGIEFFIRKPINRIEVETVLRRVNERYAMSRYLDEIKSSLEKLEGLQFGGAPVIPARRTVKDAVQPILMNMGMIGESGSRDITAIMEILMEREDAGTLPPLKELYESVAARYKEGTSDIAKETKAIEQRLRRALATGLTHLASIGLTDYSHPKFEYYAPLYFDFEDVRAKMKEIDQGRESGKAKVNIRKFLQVMALELQEGLGR</sequence>
<evidence type="ECO:0000259" key="2">
    <source>
        <dbReference type="PROSITE" id="PS50110"/>
    </source>
</evidence>
<dbReference type="InterPro" id="IPR001789">
    <property type="entry name" value="Sig_transdc_resp-reg_receiver"/>
</dbReference>
<dbReference type="PANTHER" id="PTHR43228">
    <property type="entry name" value="TWO-COMPONENT RESPONSE REGULATOR"/>
    <property type="match status" value="1"/>
</dbReference>
<dbReference type="KEGG" id="pdu:PDUR_03770"/>
<feature type="domain" description="Response regulatory" evidence="2">
    <location>
        <begin position="4"/>
        <end position="120"/>
    </location>
</feature>
<feature type="modified residue" description="4-aspartylphosphate" evidence="1">
    <location>
        <position position="55"/>
    </location>
</feature>
<organism evidence="3 4">
    <name type="scientific">Paenibacillus durus</name>
    <name type="common">Paenibacillus azotofixans</name>
    <dbReference type="NCBI Taxonomy" id="44251"/>
    <lineage>
        <taxon>Bacteria</taxon>
        <taxon>Bacillati</taxon>
        <taxon>Bacillota</taxon>
        <taxon>Bacilli</taxon>
        <taxon>Bacillales</taxon>
        <taxon>Paenibacillaceae</taxon>
        <taxon>Paenibacillus</taxon>
    </lineage>
</organism>
<accession>A0A089IQ87</accession>
<protein>
    <submittedName>
        <fullName evidence="3">Histidine kinase</fullName>
    </submittedName>
</protein>
<dbReference type="PROSITE" id="PS50110">
    <property type="entry name" value="RESPONSE_REGULATORY"/>
    <property type="match status" value="1"/>
</dbReference>
<dbReference type="SUPFAM" id="SSF52172">
    <property type="entry name" value="CheY-like"/>
    <property type="match status" value="1"/>
</dbReference>
<keyword evidence="3" id="KW-0808">Transferase</keyword>
<name>A0A089IQ87_PAEDU</name>
<dbReference type="Pfam" id="PF00072">
    <property type="entry name" value="Response_reg"/>
    <property type="match status" value="1"/>
</dbReference>
<dbReference type="GO" id="GO:0016301">
    <property type="term" value="F:kinase activity"/>
    <property type="evidence" value="ECO:0007669"/>
    <property type="project" value="UniProtKB-KW"/>
</dbReference>
<evidence type="ECO:0000313" key="4">
    <source>
        <dbReference type="Proteomes" id="UP000029409"/>
    </source>
</evidence>
<reference evidence="3 4" key="1">
    <citation type="submission" date="2014-08" db="EMBL/GenBank/DDBJ databases">
        <title>Comparative genomics of the Paenibacillus odorifer group.</title>
        <authorList>
            <person name="den Bakker H.C."/>
            <person name="Tsai Y.-C."/>
            <person name="Martin N."/>
            <person name="Korlach J."/>
            <person name="Wiedmann M."/>
        </authorList>
    </citation>
    <scope>NUCLEOTIDE SEQUENCE [LARGE SCALE GENOMIC DNA]</scope>
    <source>
        <strain evidence="3 4">DSM 1735</strain>
    </source>
</reference>
<keyword evidence="1" id="KW-0597">Phosphoprotein</keyword>
<dbReference type="InterPro" id="IPR052048">
    <property type="entry name" value="ST_Response_Regulator"/>
</dbReference>
<dbReference type="OrthoDB" id="1684633at2"/>
<dbReference type="InterPro" id="IPR013972">
    <property type="entry name" value="YcbB"/>
</dbReference>
<dbReference type="GO" id="GO:0000160">
    <property type="term" value="P:phosphorelay signal transduction system"/>
    <property type="evidence" value="ECO:0007669"/>
    <property type="project" value="InterPro"/>
</dbReference>
<keyword evidence="4" id="KW-1185">Reference proteome</keyword>
<dbReference type="InterPro" id="IPR011006">
    <property type="entry name" value="CheY-like_superfamily"/>
</dbReference>
<gene>
    <name evidence="3" type="ORF">PDUR_03770</name>
</gene>
<dbReference type="PANTHER" id="PTHR43228:SF8">
    <property type="entry name" value="TRANSCRIPTIONAL REGULATORY PROTEIN GLNL"/>
    <property type="match status" value="1"/>
</dbReference>
<dbReference type="eggNOG" id="COG2201">
    <property type="taxonomic scope" value="Bacteria"/>
</dbReference>
<evidence type="ECO:0000313" key="3">
    <source>
        <dbReference type="EMBL" id="AIQ11214.1"/>
    </source>
</evidence>
<dbReference type="RefSeq" id="WP_042205145.1">
    <property type="nucleotide sequence ID" value="NZ_CP009288.1"/>
</dbReference>
<dbReference type="EMBL" id="CP009288">
    <property type="protein sequence ID" value="AIQ11214.1"/>
    <property type="molecule type" value="Genomic_DNA"/>
</dbReference>
<dbReference type="Gene3D" id="3.40.50.2300">
    <property type="match status" value="1"/>
</dbReference>
<dbReference type="AlphaFoldDB" id="A0A089IQ87"/>
<dbReference type="Proteomes" id="UP000029409">
    <property type="component" value="Chromosome"/>
</dbReference>
<dbReference type="SMART" id="SM00448">
    <property type="entry name" value="REC"/>
    <property type="match status" value="1"/>
</dbReference>
<evidence type="ECO:0000256" key="1">
    <source>
        <dbReference type="PROSITE-ProRule" id="PRU00169"/>
    </source>
</evidence>
<dbReference type="STRING" id="44251.PDUR_03770"/>
<keyword evidence="3" id="KW-0418">Kinase</keyword>
<proteinExistence type="predicted"/>